<dbReference type="InterPro" id="IPR031107">
    <property type="entry name" value="Small_HSP"/>
</dbReference>
<comment type="similarity">
    <text evidence="1 2">Belongs to the small heat shock protein (HSP20) family.</text>
</comment>
<dbReference type="Gene3D" id="2.60.40.790">
    <property type="match status" value="1"/>
</dbReference>
<dbReference type="Proteomes" id="UP000178583">
    <property type="component" value="Unassembled WGS sequence"/>
</dbReference>
<dbReference type="PANTHER" id="PTHR11527">
    <property type="entry name" value="HEAT-SHOCK PROTEIN 20 FAMILY MEMBER"/>
    <property type="match status" value="1"/>
</dbReference>
<accession>A0A1F5E7D8</accession>
<dbReference type="STRING" id="1797472.A2215_04655"/>
<evidence type="ECO:0000313" key="5">
    <source>
        <dbReference type="Proteomes" id="UP000178583"/>
    </source>
</evidence>
<dbReference type="Pfam" id="PF00011">
    <property type="entry name" value="HSP20"/>
    <property type="match status" value="1"/>
</dbReference>
<organism evidence="4 5">
    <name type="scientific">Candidatus Berkelbacteria bacterium RIFOXYA2_FULL_43_10</name>
    <dbReference type="NCBI Taxonomy" id="1797472"/>
    <lineage>
        <taxon>Bacteria</taxon>
        <taxon>Candidatus Berkelbacteria</taxon>
    </lineage>
</organism>
<dbReference type="CDD" id="cd06464">
    <property type="entry name" value="ACD_sHsps-like"/>
    <property type="match status" value="1"/>
</dbReference>
<feature type="domain" description="SHSP" evidence="3">
    <location>
        <begin position="33"/>
        <end position="145"/>
    </location>
</feature>
<evidence type="ECO:0000256" key="1">
    <source>
        <dbReference type="PROSITE-ProRule" id="PRU00285"/>
    </source>
</evidence>
<dbReference type="InterPro" id="IPR008978">
    <property type="entry name" value="HSP20-like_chaperone"/>
</dbReference>
<comment type="caution">
    <text evidence="4">The sequence shown here is derived from an EMBL/GenBank/DDBJ whole genome shotgun (WGS) entry which is preliminary data.</text>
</comment>
<name>A0A1F5E7D8_9BACT</name>
<dbReference type="PROSITE" id="PS01031">
    <property type="entry name" value="SHSP"/>
    <property type="match status" value="1"/>
</dbReference>
<protein>
    <recommendedName>
        <fullName evidence="3">SHSP domain-containing protein</fullName>
    </recommendedName>
</protein>
<sequence length="147" mass="16289">MTYLEPWGPIRDSISLRDAMDRLLEDSVITPAKISTAGMPKIDIKEKKDSVVIKAELPGVAEEDVEVEIADSVMTISGEKKTEKEEEKEGYYYKESHTGAFSRSFTLPSEVKAEKANAEMDGGILTITVPKVEARTPKKIAVKKKTK</sequence>
<proteinExistence type="inferred from homology"/>
<evidence type="ECO:0000256" key="2">
    <source>
        <dbReference type="RuleBase" id="RU003616"/>
    </source>
</evidence>
<dbReference type="EMBL" id="MEZY01000037">
    <property type="protein sequence ID" value="OGD63251.1"/>
    <property type="molecule type" value="Genomic_DNA"/>
</dbReference>
<dbReference type="AlphaFoldDB" id="A0A1F5E7D8"/>
<evidence type="ECO:0000259" key="3">
    <source>
        <dbReference type="PROSITE" id="PS01031"/>
    </source>
</evidence>
<dbReference type="InterPro" id="IPR002068">
    <property type="entry name" value="A-crystallin/Hsp20_dom"/>
</dbReference>
<evidence type="ECO:0000313" key="4">
    <source>
        <dbReference type="EMBL" id="OGD63251.1"/>
    </source>
</evidence>
<gene>
    <name evidence="4" type="ORF">A2215_04655</name>
</gene>
<reference evidence="4 5" key="1">
    <citation type="journal article" date="2016" name="Nat. Commun.">
        <title>Thousands of microbial genomes shed light on interconnected biogeochemical processes in an aquifer system.</title>
        <authorList>
            <person name="Anantharaman K."/>
            <person name="Brown C.T."/>
            <person name="Hug L.A."/>
            <person name="Sharon I."/>
            <person name="Castelle C.J."/>
            <person name="Probst A.J."/>
            <person name="Thomas B.C."/>
            <person name="Singh A."/>
            <person name="Wilkins M.J."/>
            <person name="Karaoz U."/>
            <person name="Brodie E.L."/>
            <person name="Williams K.H."/>
            <person name="Hubbard S.S."/>
            <person name="Banfield J.F."/>
        </authorList>
    </citation>
    <scope>NUCLEOTIDE SEQUENCE [LARGE SCALE GENOMIC DNA]</scope>
</reference>
<dbReference type="SUPFAM" id="SSF49764">
    <property type="entry name" value="HSP20-like chaperones"/>
    <property type="match status" value="1"/>
</dbReference>